<sequence>MIFFREPGKVGAGKINFIEWTYERQLERISRAVRNSTVTRIGFTMKFVNLKKWEYF</sequence>
<protein>
    <submittedName>
        <fullName evidence="1">Uncharacterized protein</fullName>
    </submittedName>
</protein>
<gene>
    <name evidence="1" type="ORF">J27TS8_09570</name>
</gene>
<dbReference type="EMBL" id="BORC01000001">
    <property type="protein sequence ID" value="GIN60964.1"/>
    <property type="molecule type" value="Genomic_DNA"/>
</dbReference>
<dbReference type="AlphaFoldDB" id="A0A920BSP1"/>
<evidence type="ECO:0000313" key="1">
    <source>
        <dbReference type="EMBL" id="GIN60964.1"/>
    </source>
</evidence>
<reference evidence="1" key="1">
    <citation type="submission" date="2021-03" db="EMBL/GenBank/DDBJ databases">
        <title>Antimicrobial resistance genes in bacteria isolated from Japanese honey, and their potential for conferring macrolide and lincosamide resistance in the American foulbrood pathogen Paenibacillus larvae.</title>
        <authorList>
            <person name="Okamoto M."/>
            <person name="Kumagai M."/>
            <person name="Kanamori H."/>
            <person name="Takamatsu D."/>
        </authorList>
    </citation>
    <scope>NUCLEOTIDE SEQUENCE</scope>
    <source>
        <strain evidence="1">J27TS8</strain>
    </source>
</reference>
<dbReference type="Proteomes" id="UP000682111">
    <property type="component" value="Unassembled WGS sequence"/>
</dbReference>
<proteinExistence type="predicted"/>
<keyword evidence="2" id="KW-1185">Reference proteome</keyword>
<organism evidence="1 2">
    <name type="scientific">Robertmurraya siralis</name>
    <dbReference type="NCBI Taxonomy" id="77777"/>
    <lineage>
        <taxon>Bacteria</taxon>
        <taxon>Bacillati</taxon>
        <taxon>Bacillota</taxon>
        <taxon>Bacilli</taxon>
        <taxon>Bacillales</taxon>
        <taxon>Bacillaceae</taxon>
        <taxon>Robertmurraya</taxon>
    </lineage>
</organism>
<name>A0A920BSP1_9BACI</name>
<accession>A0A920BSP1</accession>
<evidence type="ECO:0000313" key="2">
    <source>
        <dbReference type="Proteomes" id="UP000682111"/>
    </source>
</evidence>
<comment type="caution">
    <text evidence="1">The sequence shown here is derived from an EMBL/GenBank/DDBJ whole genome shotgun (WGS) entry which is preliminary data.</text>
</comment>